<dbReference type="KEGG" id="acoa:RB602_09440"/>
<sequence length="201" mass="21883">MMPGFSLLHRLKGCRKGATLIEFAIIAPTFLLLLMGAFDIGYSVFLRATLAGSVAEAARSSTLETAPGSVNAIDAEVTSQMQNINNSAQLTFERTSYYDFADIARPEVIVTDDNSDGFCDPGETFDDENGNGNWDADLGEAGIGGPRDIVLYRVTMTYPRIFPLYGLLGISQTGQMVHESVLRNQPYGQQDIPPEVSRETC</sequence>
<evidence type="ECO:0000256" key="1">
    <source>
        <dbReference type="SAM" id="Phobius"/>
    </source>
</evidence>
<keyword evidence="1" id="KW-0472">Membrane</keyword>
<dbReference type="RefSeq" id="WP_317080309.1">
    <property type="nucleotide sequence ID" value="NZ_CP136594.1"/>
</dbReference>
<dbReference type="EMBL" id="CP136594">
    <property type="protein sequence ID" value="WOE74079.1"/>
    <property type="molecule type" value="Genomic_DNA"/>
</dbReference>
<dbReference type="Proteomes" id="UP001302429">
    <property type="component" value="Chromosome"/>
</dbReference>
<name>A0AA97F4C7_9SPHN</name>
<keyword evidence="4" id="KW-1185">Reference proteome</keyword>
<accession>A0AA97F4C7</accession>
<reference evidence="3 4" key="1">
    <citation type="submission" date="2023-10" db="EMBL/GenBank/DDBJ databases">
        <title>Complete genome sequence of a Sphingomonadaceae bacterium.</title>
        <authorList>
            <person name="Yan C."/>
        </authorList>
    </citation>
    <scope>NUCLEOTIDE SEQUENCE [LARGE SCALE GENOMIC DNA]</scope>
    <source>
        <strain evidence="3 4">SCSIO 66989</strain>
    </source>
</reference>
<keyword evidence="1" id="KW-1133">Transmembrane helix</keyword>
<evidence type="ECO:0000259" key="2">
    <source>
        <dbReference type="Pfam" id="PF07811"/>
    </source>
</evidence>
<organism evidence="3 4">
    <name type="scientific">Alterisphingorhabdus coralli</name>
    <dbReference type="NCBI Taxonomy" id="3071408"/>
    <lineage>
        <taxon>Bacteria</taxon>
        <taxon>Pseudomonadati</taxon>
        <taxon>Pseudomonadota</taxon>
        <taxon>Alphaproteobacteria</taxon>
        <taxon>Sphingomonadales</taxon>
        <taxon>Sphingomonadaceae</taxon>
        <taxon>Alterisphingorhabdus (ex Yan et al. 2024)</taxon>
    </lineage>
</organism>
<dbReference type="AlphaFoldDB" id="A0AA97F4C7"/>
<dbReference type="Pfam" id="PF07811">
    <property type="entry name" value="TadE"/>
    <property type="match status" value="1"/>
</dbReference>
<evidence type="ECO:0000313" key="4">
    <source>
        <dbReference type="Proteomes" id="UP001302429"/>
    </source>
</evidence>
<dbReference type="InterPro" id="IPR012495">
    <property type="entry name" value="TadE-like_dom"/>
</dbReference>
<proteinExistence type="predicted"/>
<gene>
    <name evidence="3" type="ORF">RB602_09440</name>
</gene>
<evidence type="ECO:0000313" key="3">
    <source>
        <dbReference type="EMBL" id="WOE74079.1"/>
    </source>
</evidence>
<feature type="transmembrane region" description="Helical" evidence="1">
    <location>
        <begin position="20"/>
        <end position="38"/>
    </location>
</feature>
<keyword evidence="1" id="KW-0812">Transmembrane</keyword>
<protein>
    <submittedName>
        <fullName evidence="3">TadE/TadG family type IV pilus assembly protein</fullName>
    </submittedName>
</protein>
<feature type="domain" description="TadE-like" evidence="2">
    <location>
        <begin position="17"/>
        <end position="59"/>
    </location>
</feature>